<sequence>MTRDLMTVIRMGAIVLVACIVCTLSASACYPCVIRTYTPGTVTQRQVIDWVFDHHDEHAVCRLIWTGIPWERLEDGRTLTGEEFTPVHVTQTGVHDFLIGLEYMP</sequence>
<evidence type="ECO:0000313" key="1">
    <source>
        <dbReference type="EMBL" id="RGW08675.1"/>
    </source>
</evidence>
<name>A0A395XDX1_9BIFI</name>
<accession>A0A395XDX1</accession>
<dbReference type="AlphaFoldDB" id="A0A395XDX1"/>
<organism evidence="1 2">
    <name type="scientific">Bifidobacterium pseudolongum</name>
    <dbReference type="NCBI Taxonomy" id="1694"/>
    <lineage>
        <taxon>Bacteria</taxon>
        <taxon>Bacillati</taxon>
        <taxon>Actinomycetota</taxon>
        <taxon>Actinomycetes</taxon>
        <taxon>Bifidobacteriales</taxon>
        <taxon>Bifidobacteriaceae</taxon>
        <taxon>Bifidobacterium</taxon>
    </lineage>
</organism>
<comment type="caution">
    <text evidence="1">The sequence shown here is derived from an EMBL/GenBank/DDBJ whole genome shotgun (WGS) entry which is preliminary data.</text>
</comment>
<protein>
    <submittedName>
        <fullName evidence="1">Uncharacterized protein</fullName>
    </submittedName>
</protein>
<proteinExistence type="predicted"/>
<dbReference type="EMBL" id="QRZV01000004">
    <property type="protein sequence ID" value="RGW08675.1"/>
    <property type="molecule type" value="Genomic_DNA"/>
</dbReference>
<gene>
    <name evidence="1" type="ORF">DWV92_07525</name>
</gene>
<dbReference type="Proteomes" id="UP000265970">
    <property type="component" value="Unassembled WGS sequence"/>
</dbReference>
<evidence type="ECO:0000313" key="2">
    <source>
        <dbReference type="Proteomes" id="UP000265970"/>
    </source>
</evidence>
<dbReference type="PROSITE" id="PS51257">
    <property type="entry name" value="PROKAR_LIPOPROTEIN"/>
    <property type="match status" value="1"/>
</dbReference>
<reference evidence="1 2" key="1">
    <citation type="submission" date="2018-08" db="EMBL/GenBank/DDBJ databases">
        <title>A genome reference for cultivated species of the human gut microbiota.</title>
        <authorList>
            <person name="Zou Y."/>
            <person name="Xue W."/>
            <person name="Luo G."/>
        </authorList>
    </citation>
    <scope>NUCLEOTIDE SEQUENCE [LARGE SCALE GENOMIC DNA]</scope>
    <source>
        <strain evidence="1 2">AF13-3LB</strain>
    </source>
</reference>